<organism evidence="1 2">
    <name type="scientific">Rotaria sordida</name>
    <dbReference type="NCBI Taxonomy" id="392033"/>
    <lineage>
        <taxon>Eukaryota</taxon>
        <taxon>Metazoa</taxon>
        <taxon>Spiralia</taxon>
        <taxon>Gnathifera</taxon>
        <taxon>Rotifera</taxon>
        <taxon>Eurotatoria</taxon>
        <taxon>Bdelloidea</taxon>
        <taxon>Philodinida</taxon>
        <taxon>Philodinidae</taxon>
        <taxon>Rotaria</taxon>
    </lineage>
</organism>
<accession>A0A820H2C6</accession>
<comment type="caution">
    <text evidence="1">The sequence shown here is derived from an EMBL/GenBank/DDBJ whole genome shotgun (WGS) entry which is preliminary data.</text>
</comment>
<proteinExistence type="predicted"/>
<protein>
    <submittedName>
        <fullName evidence="1">Uncharacterized protein</fullName>
    </submittedName>
</protein>
<evidence type="ECO:0000313" key="2">
    <source>
        <dbReference type="Proteomes" id="UP000663823"/>
    </source>
</evidence>
<gene>
    <name evidence="1" type="ORF">OTI717_LOCUS41574</name>
</gene>
<dbReference type="Proteomes" id="UP000663823">
    <property type="component" value="Unassembled WGS sequence"/>
</dbReference>
<dbReference type="AlphaFoldDB" id="A0A820H2C6"/>
<name>A0A820H2C6_9BILA</name>
<sequence length="43" mass="4715">MSDWRNHRMMKWMEGVIQSIVAAGGQGEGNSLIQLSCPQGIVV</sequence>
<feature type="non-terminal residue" evidence="1">
    <location>
        <position position="43"/>
    </location>
</feature>
<reference evidence="1" key="1">
    <citation type="submission" date="2021-02" db="EMBL/GenBank/DDBJ databases">
        <authorList>
            <person name="Nowell W R."/>
        </authorList>
    </citation>
    <scope>NUCLEOTIDE SEQUENCE</scope>
</reference>
<evidence type="ECO:0000313" key="1">
    <source>
        <dbReference type="EMBL" id="CAF4285977.1"/>
    </source>
</evidence>
<dbReference type="EMBL" id="CAJOAX010042456">
    <property type="protein sequence ID" value="CAF4285977.1"/>
    <property type="molecule type" value="Genomic_DNA"/>
</dbReference>